<sequence>MSNDGLKSNRLPSAAITELLKVADWLQSEKAKFQNVDDVNICNNREGLTKATSNLISQFATKVIRASSENRVTAIHFTKSAVVPVEQDWAVYFIPVHIVEGPVMVGDQKLDKGDYCHLEENVEISGDFYAVLLLSRRG</sequence>
<gene>
    <name evidence="1" type="ORF">F4821DRAFT_238691</name>
</gene>
<protein>
    <submittedName>
        <fullName evidence="1">Uncharacterized protein</fullName>
    </submittedName>
</protein>
<name>A0ACC0D116_9PEZI</name>
<reference evidence="1 2" key="1">
    <citation type="journal article" date="2022" name="New Phytol.">
        <title>Ecological generalism drives hyperdiversity of secondary metabolite gene clusters in xylarialean endophytes.</title>
        <authorList>
            <person name="Franco M.E.E."/>
            <person name="Wisecaver J.H."/>
            <person name="Arnold A.E."/>
            <person name="Ju Y.M."/>
            <person name="Slot J.C."/>
            <person name="Ahrendt S."/>
            <person name="Moore L.P."/>
            <person name="Eastman K.E."/>
            <person name="Scott K."/>
            <person name="Konkel Z."/>
            <person name="Mondo S.J."/>
            <person name="Kuo A."/>
            <person name="Hayes R.D."/>
            <person name="Haridas S."/>
            <person name="Andreopoulos B."/>
            <person name="Riley R."/>
            <person name="LaButti K."/>
            <person name="Pangilinan J."/>
            <person name="Lipzen A."/>
            <person name="Amirebrahimi M."/>
            <person name="Yan J."/>
            <person name="Adam C."/>
            <person name="Keymanesh K."/>
            <person name="Ng V."/>
            <person name="Louie K."/>
            <person name="Northen T."/>
            <person name="Drula E."/>
            <person name="Henrissat B."/>
            <person name="Hsieh H.M."/>
            <person name="Youens-Clark K."/>
            <person name="Lutzoni F."/>
            <person name="Miadlikowska J."/>
            <person name="Eastwood D.C."/>
            <person name="Hamelin R.C."/>
            <person name="Grigoriev I.V."/>
            <person name="U'Ren J.M."/>
        </authorList>
    </citation>
    <scope>NUCLEOTIDE SEQUENCE [LARGE SCALE GENOMIC DNA]</scope>
    <source>
        <strain evidence="1 2">ER1909</strain>
    </source>
</reference>
<dbReference type="EMBL" id="MU394317">
    <property type="protein sequence ID" value="KAI6086211.1"/>
    <property type="molecule type" value="Genomic_DNA"/>
</dbReference>
<evidence type="ECO:0000313" key="2">
    <source>
        <dbReference type="Proteomes" id="UP001497680"/>
    </source>
</evidence>
<dbReference type="Proteomes" id="UP001497680">
    <property type="component" value="Unassembled WGS sequence"/>
</dbReference>
<organism evidence="1 2">
    <name type="scientific">Hypoxylon rubiginosum</name>
    <dbReference type="NCBI Taxonomy" id="110542"/>
    <lineage>
        <taxon>Eukaryota</taxon>
        <taxon>Fungi</taxon>
        <taxon>Dikarya</taxon>
        <taxon>Ascomycota</taxon>
        <taxon>Pezizomycotina</taxon>
        <taxon>Sordariomycetes</taxon>
        <taxon>Xylariomycetidae</taxon>
        <taxon>Xylariales</taxon>
        <taxon>Hypoxylaceae</taxon>
        <taxon>Hypoxylon</taxon>
    </lineage>
</organism>
<accession>A0ACC0D116</accession>
<evidence type="ECO:0000313" key="1">
    <source>
        <dbReference type="EMBL" id="KAI6086211.1"/>
    </source>
</evidence>
<keyword evidence="2" id="KW-1185">Reference proteome</keyword>
<comment type="caution">
    <text evidence="1">The sequence shown here is derived from an EMBL/GenBank/DDBJ whole genome shotgun (WGS) entry which is preliminary data.</text>
</comment>
<proteinExistence type="predicted"/>